<sequence>MTIYIAAWHYRARVVVQRTWGWSPVEELVLLHLDETPGPMESIKARLGLNSQVVGATLSRLMRFGLIELRTSPVPVLATSTLGQQLIRSGQPLPERTVDREIPISLIYERVGQSVFRRRDVDFVLERDVGQLAYAVRFSRDERDETDETMALRVGRFMAGSMRPGEWLRGVRAINSVLRRVYLKIDLNDAKNGVFPKNASDELVAALRATVSTGSLPSLAHQDRSPPPPIETEFDASNFLVGSAEHVDRFVEIVNKATQDVFVLSTFVASQADEKGREQRDRIIDALDKAIKRGVTCHLFFGTSLDENAKHAHAMEEIRVKLEAGGRSRGYLKVHRDPVRSHAKFLAADDGAGGAVVVIGSCNWLSSPFLAVEVSVLLREAGAAAAALDVLRAIVAPLHDASRSRENLRFMAAELRRSIIEVGRHRMEPSEILKARFSVVYSADHDALLRRAAHDAKKRFICCTHRLGAPMVPALFTPAEVAGRRLEDVRVLYSRQTGPVKRRHVSEQRTRLHGVVDVIGVRDPQLHCKFLLWDDDDVVVSTMNWGSQSGRADDPMDEIGIHLEGPGLAAALLDRVEQLLPEADDP</sequence>
<organism evidence="2 3">
    <name type="scientific">Methylobacterium platani</name>
    <dbReference type="NCBI Taxonomy" id="427683"/>
    <lineage>
        <taxon>Bacteria</taxon>
        <taxon>Pseudomonadati</taxon>
        <taxon>Pseudomonadota</taxon>
        <taxon>Alphaproteobacteria</taxon>
        <taxon>Hyphomicrobiales</taxon>
        <taxon>Methylobacteriaceae</taxon>
        <taxon>Methylobacterium</taxon>
    </lineage>
</organism>
<evidence type="ECO:0000313" key="2">
    <source>
        <dbReference type="EMBL" id="OAS16167.1"/>
    </source>
</evidence>
<dbReference type="AlphaFoldDB" id="A0A179S203"/>
<name>A0A179S203_9HYPH</name>
<dbReference type="Proteomes" id="UP000078316">
    <property type="component" value="Unassembled WGS sequence"/>
</dbReference>
<reference evidence="2 3" key="1">
    <citation type="submission" date="2016-04" db="EMBL/GenBank/DDBJ databases">
        <authorList>
            <person name="Evans L.H."/>
            <person name="Alamgir A."/>
            <person name="Owens N."/>
            <person name="Weber N.D."/>
            <person name="Virtaneva K."/>
            <person name="Barbian K."/>
            <person name="Babar A."/>
            <person name="Rosenke K."/>
        </authorList>
    </citation>
    <scope>NUCLEOTIDE SEQUENCE [LARGE SCALE GENOMIC DNA]</scope>
    <source>
        <strain evidence="2 3">PMB02</strain>
    </source>
</reference>
<feature type="domain" description="Phospholipase D-like" evidence="1">
    <location>
        <begin position="255"/>
        <end position="368"/>
    </location>
</feature>
<dbReference type="SUPFAM" id="SSF56024">
    <property type="entry name" value="Phospholipase D/nuclease"/>
    <property type="match status" value="2"/>
</dbReference>
<comment type="caution">
    <text evidence="2">The sequence shown here is derived from an EMBL/GenBank/DDBJ whole genome shotgun (WGS) entry which is preliminary data.</text>
</comment>
<dbReference type="OrthoDB" id="8410695at2"/>
<dbReference type="Pfam" id="PF13091">
    <property type="entry name" value="PLDc_2"/>
    <property type="match status" value="1"/>
</dbReference>
<dbReference type="InterPro" id="IPR036390">
    <property type="entry name" value="WH_DNA-bd_sf"/>
</dbReference>
<accession>A0A179S203</accession>
<gene>
    <name evidence="2" type="ORF">A5481_28455</name>
</gene>
<evidence type="ECO:0000313" key="3">
    <source>
        <dbReference type="Proteomes" id="UP000078316"/>
    </source>
</evidence>
<dbReference type="CDD" id="cd09133">
    <property type="entry name" value="PLDc_unchar5"/>
    <property type="match status" value="1"/>
</dbReference>
<dbReference type="SUPFAM" id="SSF46785">
    <property type="entry name" value="Winged helix' DNA-binding domain"/>
    <property type="match status" value="1"/>
</dbReference>
<dbReference type="Gene3D" id="3.30.870.10">
    <property type="entry name" value="Endonuclease Chain A"/>
    <property type="match status" value="2"/>
</dbReference>
<protein>
    <recommendedName>
        <fullName evidence="1">Phospholipase D-like domain-containing protein</fullName>
    </recommendedName>
</protein>
<dbReference type="EMBL" id="LWHQ01000074">
    <property type="protein sequence ID" value="OAS16167.1"/>
    <property type="molecule type" value="Genomic_DNA"/>
</dbReference>
<dbReference type="STRING" id="427683.A5481_28455"/>
<dbReference type="InterPro" id="IPR025202">
    <property type="entry name" value="PLD-like_dom"/>
</dbReference>
<proteinExistence type="predicted"/>
<evidence type="ECO:0000259" key="1">
    <source>
        <dbReference type="Pfam" id="PF13091"/>
    </source>
</evidence>